<dbReference type="OrthoDB" id="10446636at2759"/>
<gene>
    <name evidence="2" type="ORF">ZYGR_0AG01100</name>
</gene>
<name>A0A1Q3A8R3_ZYGRO</name>
<accession>A0A1Q3A8R3</accession>
<feature type="compositionally biased region" description="Basic and acidic residues" evidence="1">
    <location>
        <begin position="59"/>
        <end position="73"/>
    </location>
</feature>
<feature type="region of interest" description="Disordered" evidence="1">
    <location>
        <begin position="32"/>
        <end position="73"/>
    </location>
</feature>
<evidence type="ECO:0000313" key="3">
    <source>
        <dbReference type="Proteomes" id="UP000187013"/>
    </source>
</evidence>
<protein>
    <submittedName>
        <fullName evidence="2">Uncharacterized protein</fullName>
    </submittedName>
</protein>
<feature type="compositionally biased region" description="Basic and acidic residues" evidence="1">
    <location>
        <begin position="37"/>
        <end position="52"/>
    </location>
</feature>
<comment type="caution">
    <text evidence="2">The sequence shown here is derived from an EMBL/GenBank/DDBJ whole genome shotgun (WGS) entry which is preliminary data.</text>
</comment>
<dbReference type="EMBL" id="BDGX01000033">
    <property type="protein sequence ID" value="GAV52119.1"/>
    <property type="molecule type" value="Genomic_DNA"/>
</dbReference>
<evidence type="ECO:0000313" key="2">
    <source>
        <dbReference type="EMBL" id="GAV52119.1"/>
    </source>
</evidence>
<proteinExistence type="predicted"/>
<dbReference type="AlphaFoldDB" id="A0A1Q3A8R3"/>
<dbReference type="Proteomes" id="UP000187013">
    <property type="component" value="Unassembled WGS sequence"/>
</dbReference>
<organism evidence="2 3">
    <name type="scientific">Zygosaccharomyces rouxii</name>
    <dbReference type="NCBI Taxonomy" id="4956"/>
    <lineage>
        <taxon>Eukaryota</taxon>
        <taxon>Fungi</taxon>
        <taxon>Dikarya</taxon>
        <taxon>Ascomycota</taxon>
        <taxon>Saccharomycotina</taxon>
        <taxon>Saccharomycetes</taxon>
        <taxon>Saccharomycetales</taxon>
        <taxon>Saccharomycetaceae</taxon>
        <taxon>Zygosaccharomyces</taxon>
    </lineage>
</organism>
<reference evidence="2 3" key="1">
    <citation type="submission" date="2016-08" db="EMBL/GenBank/DDBJ databases">
        <title>Draft genome sequence of allopolyploid Zygosaccharomyces rouxii.</title>
        <authorList>
            <person name="Watanabe J."/>
            <person name="Uehara K."/>
            <person name="Mogi Y."/>
            <person name="Tsukioka Y."/>
        </authorList>
    </citation>
    <scope>NUCLEOTIDE SEQUENCE [LARGE SCALE GENOMIC DNA]</scope>
    <source>
        <strain evidence="2 3">NBRC 110957</strain>
    </source>
</reference>
<sequence length="73" mass="8181">MFGRPALISAAPAAVRRRPSRTFAPQVAYTSASVDGSEVHDAKNDSKTVKEDTPDEQEWLMKRQDSRDFTLGW</sequence>
<evidence type="ECO:0000256" key="1">
    <source>
        <dbReference type="SAM" id="MobiDB-lite"/>
    </source>
</evidence>